<dbReference type="EMBL" id="JAMRYM010000068">
    <property type="protein sequence ID" value="MCM6763523.1"/>
    <property type="molecule type" value="Genomic_DNA"/>
</dbReference>
<dbReference type="Proteomes" id="UP001155240">
    <property type="component" value="Unassembled WGS sequence"/>
</dbReference>
<evidence type="ECO:0000256" key="1">
    <source>
        <dbReference type="ARBA" id="ARBA00004776"/>
    </source>
</evidence>
<evidence type="ECO:0000256" key="2">
    <source>
        <dbReference type="ARBA" id="ARBA00006739"/>
    </source>
</evidence>
<evidence type="ECO:0000259" key="5">
    <source>
        <dbReference type="Pfam" id="PF00535"/>
    </source>
</evidence>
<dbReference type="InterPro" id="IPR001173">
    <property type="entry name" value="Glyco_trans_2-like"/>
</dbReference>
<dbReference type="SUPFAM" id="SSF53448">
    <property type="entry name" value="Nucleotide-diphospho-sugar transferases"/>
    <property type="match status" value="1"/>
</dbReference>
<dbReference type="RefSeq" id="WP_251946673.1">
    <property type="nucleotide sequence ID" value="NZ_JAMRYM010000068.1"/>
</dbReference>
<dbReference type="GO" id="GO:0016757">
    <property type="term" value="F:glycosyltransferase activity"/>
    <property type="evidence" value="ECO:0007669"/>
    <property type="project" value="UniProtKB-KW"/>
</dbReference>
<keyword evidence="4" id="KW-0808">Transferase</keyword>
<dbReference type="PANTHER" id="PTHR43179">
    <property type="entry name" value="RHAMNOSYLTRANSFERASE WBBL"/>
    <property type="match status" value="1"/>
</dbReference>
<proteinExistence type="inferred from homology"/>
<evidence type="ECO:0000256" key="4">
    <source>
        <dbReference type="ARBA" id="ARBA00022679"/>
    </source>
</evidence>
<dbReference type="Pfam" id="PF00535">
    <property type="entry name" value="Glycos_transf_2"/>
    <property type="match status" value="1"/>
</dbReference>
<keyword evidence="3" id="KW-0328">Glycosyltransferase</keyword>
<comment type="pathway">
    <text evidence="1">Cell wall biogenesis; cell wall polysaccharide biosynthesis.</text>
</comment>
<comment type="caution">
    <text evidence="6">The sequence shown here is derived from an EMBL/GenBank/DDBJ whole genome shotgun (WGS) entry which is preliminary data.</text>
</comment>
<dbReference type="Gene3D" id="3.90.550.10">
    <property type="entry name" value="Spore Coat Polysaccharide Biosynthesis Protein SpsA, Chain A"/>
    <property type="match status" value="1"/>
</dbReference>
<feature type="domain" description="Glycosyltransferase 2-like" evidence="5">
    <location>
        <begin position="22"/>
        <end position="141"/>
    </location>
</feature>
<organism evidence="6 7">
    <name type="scientific">Rathayibacter rubneri</name>
    <dbReference type="NCBI Taxonomy" id="2950106"/>
    <lineage>
        <taxon>Bacteria</taxon>
        <taxon>Bacillati</taxon>
        <taxon>Actinomycetota</taxon>
        <taxon>Actinomycetes</taxon>
        <taxon>Micrococcales</taxon>
        <taxon>Microbacteriaceae</taxon>
        <taxon>Rathayibacter</taxon>
    </lineage>
</organism>
<keyword evidence="7" id="KW-1185">Reference proteome</keyword>
<evidence type="ECO:0000256" key="3">
    <source>
        <dbReference type="ARBA" id="ARBA00022676"/>
    </source>
</evidence>
<dbReference type="PANTHER" id="PTHR43179:SF12">
    <property type="entry name" value="GALACTOFURANOSYLTRANSFERASE GLFT2"/>
    <property type="match status" value="1"/>
</dbReference>
<accession>A0A9X2DZH5</accession>
<protein>
    <submittedName>
        <fullName evidence="6">Glycosyltransferase family 2 protein</fullName>
    </submittedName>
</protein>
<name>A0A9X2DZH5_9MICO</name>
<reference evidence="6" key="1">
    <citation type="submission" date="2022-06" db="EMBL/GenBank/DDBJ databases">
        <title>Whole genome shotgun sequencing (WGS) of Rathayibacter sp. ZW T2_19, isolated from stored onions (Allium cepa).</title>
        <authorList>
            <person name="Stoll D.A."/>
            <person name="Huch M."/>
        </authorList>
    </citation>
    <scope>NUCLEOTIDE SEQUENCE</scope>
    <source>
        <strain evidence="6">ZW T2_19</strain>
    </source>
</reference>
<comment type="similarity">
    <text evidence="2">Belongs to the glycosyltransferase 2 family.</text>
</comment>
<sequence length="346" mass="37311">MPESASTTGSASTTTVDTSLAIVVVSYNTREKTLACLDSIPRGDAPTPPHVIVVDNGSVDGSAEAVRAAHPEATVIEAGDNLGFARGVNRGVAAATERYVLLLNPDTLVLDGSFRALLDFAVANPRYGVYGGRTLRPDGAVDPSSCWGAPSLWSLLTYATMLSTAFRGNPLLDPESLGRWQRDTVREVPIITGCLLLMERAQYERVGRLDERFFLYGEDAEFSIRARRAGLAPVIVPTAVIVHDVGASTRDAATEGNSGRKMCMVMAGKATMIRLAWKPLPARAGIALLQAGALVRTVLETATRRERRAWTEVWQRRADWRVGYPEAERTLFGRVPGTGATTEAAR</sequence>
<evidence type="ECO:0000313" key="7">
    <source>
        <dbReference type="Proteomes" id="UP001155240"/>
    </source>
</evidence>
<gene>
    <name evidence="6" type="ORF">NB037_13945</name>
</gene>
<dbReference type="CDD" id="cd04186">
    <property type="entry name" value="GT_2_like_c"/>
    <property type="match status" value="1"/>
</dbReference>
<dbReference type="InterPro" id="IPR029044">
    <property type="entry name" value="Nucleotide-diphossugar_trans"/>
</dbReference>
<dbReference type="AlphaFoldDB" id="A0A9X2DZH5"/>
<evidence type="ECO:0000313" key="6">
    <source>
        <dbReference type="EMBL" id="MCM6763523.1"/>
    </source>
</evidence>